<sequence length="242" mass="26629">MLDLADLDAELARFRHRLANLPEADEVVRIESELATARADVVNAQAAVTEMQTRYDHIDAELTGMTQHAERDRAQLESGLLSHKALSELQHELGGLQRRQELLENDLLEVMERQEALGIELDRSQSAVVDLEAALAEAITARDHATATGENQVTDFLGRREAIAGEVPDDLLAAYDRLRAQGQVGAGLLRQRRCGACRMELDPRTLASIAGTAEDEVVRCEECNAILIRTEQSGLSQPGQEQ</sequence>
<dbReference type="Gene3D" id="1.10.287.1490">
    <property type="match status" value="1"/>
</dbReference>
<keyword evidence="4" id="KW-1185">Reference proteome</keyword>
<comment type="caution">
    <text evidence="3">The sequence shown here is derived from an EMBL/GenBank/DDBJ whole genome shotgun (WGS) entry which is preliminary data.</text>
</comment>
<organism evidence="3 4">
    <name type="scientific">Gordonia caeni</name>
    <dbReference type="NCBI Taxonomy" id="1007097"/>
    <lineage>
        <taxon>Bacteria</taxon>
        <taxon>Bacillati</taxon>
        <taxon>Actinomycetota</taxon>
        <taxon>Actinomycetes</taxon>
        <taxon>Mycobacteriales</taxon>
        <taxon>Gordoniaceae</taxon>
        <taxon>Gordonia</taxon>
    </lineage>
</organism>
<gene>
    <name evidence="3" type="ORF">GCM10022231_24760</name>
</gene>
<feature type="domain" description="C4-type zinc ribbon" evidence="1">
    <location>
        <begin position="193"/>
        <end position="227"/>
    </location>
</feature>
<dbReference type="Proteomes" id="UP001418444">
    <property type="component" value="Unassembled WGS sequence"/>
</dbReference>
<evidence type="ECO:0000259" key="1">
    <source>
        <dbReference type="Pfam" id="PF02591"/>
    </source>
</evidence>
<protein>
    <submittedName>
        <fullName evidence="3">C4-type zinc ribbon domain-containing protein</fullName>
    </submittedName>
</protein>
<dbReference type="InterPro" id="IPR052376">
    <property type="entry name" value="Oxidative_Scav/Glycosyltrans"/>
</dbReference>
<dbReference type="Pfam" id="PF24481">
    <property type="entry name" value="CT398_CC"/>
    <property type="match status" value="1"/>
</dbReference>
<dbReference type="Pfam" id="PF02591">
    <property type="entry name" value="Zn_ribbon_9"/>
    <property type="match status" value="1"/>
</dbReference>
<evidence type="ECO:0000259" key="2">
    <source>
        <dbReference type="Pfam" id="PF24481"/>
    </source>
</evidence>
<dbReference type="PANTHER" id="PTHR39082">
    <property type="entry name" value="PHOSPHOLIPASE C-BETA-2-RELATED"/>
    <property type="match status" value="1"/>
</dbReference>
<proteinExistence type="predicted"/>
<dbReference type="EMBL" id="BAAAZW010000007">
    <property type="protein sequence ID" value="GAA3963543.1"/>
    <property type="molecule type" value="Genomic_DNA"/>
</dbReference>
<dbReference type="InterPro" id="IPR056003">
    <property type="entry name" value="CT398_CC_hairpin"/>
</dbReference>
<reference evidence="4" key="1">
    <citation type="journal article" date="2019" name="Int. J. Syst. Evol. Microbiol.">
        <title>The Global Catalogue of Microorganisms (GCM) 10K type strain sequencing project: providing services to taxonomists for standard genome sequencing and annotation.</title>
        <authorList>
            <consortium name="The Broad Institute Genomics Platform"/>
            <consortium name="The Broad Institute Genome Sequencing Center for Infectious Disease"/>
            <person name="Wu L."/>
            <person name="Ma J."/>
        </authorList>
    </citation>
    <scope>NUCLEOTIDE SEQUENCE [LARGE SCALE GENOMIC DNA]</scope>
    <source>
        <strain evidence="4">JCM 16923</strain>
    </source>
</reference>
<dbReference type="PANTHER" id="PTHR39082:SF1">
    <property type="entry name" value="SCAVENGER RECEPTOR CLASS A MEMBER 3"/>
    <property type="match status" value="1"/>
</dbReference>
<feature type="domain" description="CT398-like coiled coil hairpin" evidence="2">
    <location>
        <begin position="4"/>
        <end position="182"/>
    </location>
</feature>
<accession>A0ABP7PCX6</accession>
<evidence type="ECO:0000313" key="4">
    <source>
        <dbReference type="Proteomes" id="UP001418444"/>
    </source>
</evidence>
<evidence type="ECO:0000313" key="3">
    <source>
        <dbReference type="EMBL" id="GAA3963543.1"/>
    </source>
</evidence>
<dbReference type="InterPro" id="IPR003743">
    <property type="entry name" value="Zf-RING_7"/>
</dbReference>
<name>A0ABP7PCX6_9ACTN</name>